<evidence type="ECO:0000313" key="4">
    <source>
        <dbReference type="Proteomes" id="UP000183832"/>
    </source>
</evidence>
<dbReference type="Pfam" id="PF00501">
    <property type="entry name" value="AMP-binding"/>
    <property type="match status" value="1"/>
</dbReference>
<accession>A0A1J1IP37</accession>
<dbReference type="InterPro" id="IPR018391">
    <property type="entry name" value="PQQ_b-propeller_rpt"/>
</dbReference>
<dbReference type="InterPro" id="IPR045851">
    <property type="entry name" value="AMP-bd_C_sf"/>
</dbReference>
<dbReference type="SUPFAM" id="SSF50998">
    <property type="entry name" value="Quinoprotein alcohol dehydrogenase-like"/>
    <property type="match status" value="1"/>
</dbReference>
<dbReference type="SUPFAM" id="SSF56801">
    <property type="entry name" value="Acetyl-CoA synthetase-like"/>
    <property type="match status" value="1"/>
</dbReference>
<dbReference type="SMART" id="SM00564">
    <property type="entry name" value="PQQ"/>
    <property type="match status" value="3"/>
</dbReference>
<sequence>MERVKIDLTKYLENTALIHYSSAETSDLIKYKDLLKQILKVGLIVEEENLLNTESVAIGILCKKNPSAVTLALAAIEADFAFCFITKDDLTPDELKKLGIKYIFSDESLYNENTIALRKSFDIFGKKIRLYSANVNDIKTYNDVNDPMNQICYVITTSGSTGQRKIVRVTFNCITPNVISLQNIFRLHKDVIYSSAPCTFDVFILDLFLTLHSGSALLIIDENLRFSDTSINYIFGDESTSATFMQITPSLFQQFGIKNIQDKILHKNSKLRYLVLGGEAFPPTTEVSTWQNWKDPERKRIFNIYGTTEMSCWATIHEVTEEDLTFGDVPLGSDLQDTVIGFLPDLSNNLGLEEVVLTTLKRICFVDDSDSSKQRDKECRFAQLTGDLVKHSNGKVFFYGRKNENIKRFGERVNLNKIEVAASDVTSALACIYMRKKIILFVQTEDDEILKAVEKILMEKLKKSEIPDEFRKIAFLPLSVNGKICKHQLKQIYKDLLREDREMRIELEDSFLEAINQILNLKIEKNVFSSNDSDEPDGKRMKTELDLTFKALGGSSFDALRISMKLEDQTGLSNGLLPQLLGDRQSIRNICDYLRNLKTKTFHEVVKSSNHHSSKIVTKIIQRFNLEKCVDASPAIFTTTSGTFLSVGSHSHQLITINVEKLKLQSRVFLTDRIESKVTFADDYGIVGCYDGQIYSYDFMTGAINWKFHSMGMIKSKALLIDDLIIFGNYNYEKNLWCLKRSNNTKIELVWNKLVGSRGILATPLALNNSSILICTLDGTCELLNVNQGNLLWTRKFDSPIFSSPQIIPGRKEILIAEVSKRVHCIDFDGNDLWTFDADGHIFSSFAFHNEQEIETKILFGCHDKKLRCLTYQHQNKSVAITWSVELQSQIYGSPRKLEINNEIFIVSCTTNGFINFINLSNGDIEHSFKLPGEIFSTPVIHDKTLFVGCRDNFLYCITF</sequence>
<dbReference type="InterPro" id="IPR052091">
    <property type="entry name" value="Beta-ala_Activ/Resist"/>
</dbReference>
<dbReference type="Gene3D" id="3.30.300.30">
    <property type="match status" value="1"/>
</dbReference>
<keyword evidence="4" id="KW-1185">Reference proteome</keyword>
<evidence type="ECO:0000259" key="2">
    <source>
        <dbReference type="Pfam" id="PF13570"/>
    </source>
</evidence>
<proteinExistence type="predicted"/>
<dbReference type="Proteomes" id="UP000183832">
    <property type="component" value="Unassembled WGS sequence"/>
</dbReference>
<reference evidence="3 4" key="1">
    <citation type="submission" date="2015-04" db="EMBL/GenBank/DDBJ databases">
        <authorList>
            <person name="Syromyatnikov M.Y."/>
            <person name="Popov V.N."/>
        </authorList>
    </citation>
    <scope>NUCLEOTIDE SEQUENCE [LARGE SCALE GENOMIC DNA]</scope>
</reference>
<evidence type="ECO:0000259" key="1">
    <source>
        <dbReference type="Pfam" id="PF00501"/>
    </source>
</evidence>
<dbReference type="PANTHER" id="PTHR44394:SF1">
    <property type="entry name" value="BETA-ALANINE-ACTIVATING ENZYME"/>
    <property type="match status" value="1"/>
</dbReference>
<dbReference type="GO" id="GO:0043041">
    <property type="term" value="P:amino acid activation for nonribosomal peptide biosynthetic process"/>
    <property type="evidence" value="ECO:0007669"/>
    <property type="project" value="TreeGrafter"/>
</dbReference>
<dbReference type="InterPro" id="IPR015943">
    <property type="entry name" value="WD40/YVTN_repeat-like_dom_sf"/>
</dbReference>
<name>A0A1J1IP37_9DIPT</name>
<dbReference type="InterPro" id="IPR000873">
    <property type="entry name" value="AMP-dep_synth/lig_dom"/>
</dbReference>
<dbReference type="InterPro" id="IPR042099">
    <property type="entry name" value="ANL_N_sf"/>
</dbReference>
<dbReference type="Pfam" id="PF13570">
    <property type="entry name" value="Beta-prop_ACSF4"/>
    <property type="match status" value="1"/>
</dbReference>
<dbReference type="InterPro" id="IPR002372">
    <property type="entry name" value="PQQ_rpt_dom"/>
</dbReference>
<feature type="domain" description="AMP-dependent synthetase/ligase" evidence="1">
    <location>
        <begin position="15"/>
        <end position="321"/>
    </location>
</feature>
<gene>
    <name evidence="3" type="ORF">CLUMA_CG014304</name>
</gene>
<dbReference type="PANTHER" id="PTHR44394">
    <property type="entry name" value="BETA-ALANINE-ACTIVATING ENZYME"/>
    <property type="match status" value="1"/>
</dbReference>
<dbReference type="STRING" id="568069.A0A1J1IP37"/>
<evidence type="ECO:0000313" key="3">
    <source>
        <dbReference type="EMBL" id="CRL01498.1"/>
    </source>
</evidence>
<dbReference type="Gene3D" id="2.130.10.10">
    <property type="entry name" value="YVTN repeat-like/Quinoprotein amine dehydrogenase"/>
    <property type="match status" value="2"/>
</dbReference>
<organism evidence="3 4">
    <name type="scientific">Clunio marinus</name>
    <dbReference type="NCBI Taxonomy" id="568069"/>
    <lineage>
        <taxon>Eukaryota</taxon>
        <taxon>Metazoa</taxon>
        <taxon>Ecdysozoa</taxon>
        <taxon>Arthropoda</taxon>
        <taxon>Hexapoda</taxon>
        <taxon>Insecta</taxon>
        <taxon>Pterygota</taxon>
        <taxon>Neoptera</taxon>
        <taxon>Endopterygota</taxon>
        <taxon>Diptera</taxon>
        <taxon>Nematocera</taxon>
        <taxon>Chironomoidea</taxon>
        <taxon>Chironomidae</taxon>
        <taxon>Clunio</taxon>
    </lineage>
</organism>
<dbReference type="AlphaFoldDB" id="A0A1J1IP37"/>
<protein>
    <submittedName>
        <fullName evidence="3">CLUMA_CG014304, isoform A</fullName>
    </submittedName>
</protein>
<feature type="domain" description="Pyrrolo-quinoline quinone repeat" evidence="2">
    <location>
        <begin position="626"/>
        <end position="959"/>
    </location>
</feature>
<dbReference type="EMBL" id="CVRI01000055">
    <property type="protein sequence ID" value="CRL01498.1"/>
    <property type="molecule type" value="Genomic_DNA"/>
</dbReference>
<dbReference type="OrthoDB" id="408177at2759"/>
<dbReference type="Gene3D" id="3.40.50.12780">
    <property type="entry name" value="N-terminal domain of ligase-like"/>
    <property type="match status" value="1"/>
</dbReference>
<dbReference type="InterPro" id="IPR011047">
    <property type="entry name" value="Quinoprotein_ADH-like_sf"/>
</dbReference>